<reference evidence="3 4" key="1">
    <citation type="submission" date="2023-07" db="EMBL/GenBank/DDBJ databases">
        <title>Sequencing the genomes of 1000 actinobacteria strains.</title>
        <authorList>
            <person name="Klenk H.-P."/>
        </authorList>
    </citation>
    <scope>NUCLEOTIDE SEQUENCE [LARGE SCALE GENOMIC DNA]</scope>
    <source>
        <strain evidence="3 4">DSM 41600</strain>
    </source>
</reference>
<protein>
    <recommendedName>
        <fullName evidence="5">DUF2637 domain-containing protein</fullName>
    </recommendedName>
</protein>
<evidence type="ECO:0000313" key="4">
    <source>
        <dbReference type="Proteomes" id="UP001234880"/>
    </source>
</evidence>
<evidence type="ECO:0000256" key="2">
    <source>
        <dbReference type="SAM" id="Phobius"/>
    </source>
</evidence>
<keyword evidence="2" id="KW-0812">Transmembrane</keyword>
<organism evidence="3 4">
    <name type="scientific">Streptomyces demainii</name>
    <dbReference type="NCBI Taxonomy" id="588122"/>
    <lineage>
        <taxon>Bacteria</taxon>
        <taxon>Bacillati</taxon>
        <taxon>Actinomycetota</taxon>
        <taxon>Actinomycetes</taxon>
        <taxon>Kitasatosporales</taxon>
        <taxon>Streptomycetaceae</taxon>
        <taxon>Streptomyces</taxon>
    </lineage>
</organism>
<feature type="transmembrane region" description="Helical" evidence="2">
    <location>
        <begin position="110"/>
        <end position="130"/>
    </location>
</feature>
<sequence length="460" mass="50031">MSAYRQELRADRAAGAEQRRLDAAAAEQRRADRLRAEDERAARLREQRRADRRAERAEREAQRAERAQRRAAALSPGLVYQRGTLALVTASALASLPAQIMHFVGISAMLAPLPLALEGAAWVMAAGVAYADARSLPGWVRWLLRALVAGFAGFAAFINYGYGRSLAEQGLSEADARTVGLGLAAVTLLGPLVFEIRQWVSTLSAAVADDEARGRRRHAARRRRHHRRVARVAERLISAAPYGDLPAEEAWALAWSVVHGPSVPGMTPRLEKRAARAHGRLTASRTPARAGLFRQRRAQMPVGPDLAAEQAPQPEGQQSAPCADAVRETPAQDAHAPHTPLYALRRMPLMRGKRSRSHTVRAAYGRGPRKLRTPPAHPTPHEVPAQGRETDFDDAVLERMRQDARRTYAESAQAGRALSARALGEAYGMSESWARKQINAARSESLVSAGQLALVAGGVG</sequence>
<proteinExistence type="predicted"/>
<keyword evidence="2" id="KW-0472">Membrane</keyword>
<dbReference type="EMBL" id="JAURUE010000001">
    <property type="protein sequence ID" value="MDP9608857.1"/>
    <property type="molecule type" value="Genomic_DNA"/>
</dbReference>
<accession>A0ABT9KMU9</accession>
<evidence type="ECO:0000256" key="1">
    <source>
        <dbReference type="SAM" id="MobiDB-lite"/>
    </source>
</evidence>
<keyword evidence="4" id="KW-1185">Reference proteome</keyword>
<feature type="region of interest" description="Disordered" evidence="1">
    <location>
        <begin position="303"/>
        <end position="323"/>
    </location>
</feature>
<feature type="transmembrane region" description="Helical" evidence="2">
    <location>
        <begin position="142"/>
        <end position="162"/>
    </location>
</feature>
<dbReference type="RefSeq" id="WP_307110188.1">
    <property type="nucleotide sequence ID" value="NZ_JAURUE010000001.1"/>
</dbReference>
<feature type="compositionally biased region" description="Low complexity" evidence="1">
    <location>
        <begin position="307"/>
        <end position="321"/>
    </location>
</feature>
<gene>
    <name evidence="3" type="ORF">JOF35_001134</name>
</gene>
<evidence type="ECO:0000313" key="3">
    <source>
        <dbReference type="EMBL" id="MDP9608857.1"/>
    </source>
</evidence>
<feature type="region of interest" description="Disordered" evidence="1">
    <location>
        <begin position="1"/>
        <end position="64"/>
    </location>
</feature>
<feature type="region of interest" description="Disordered" evidence="1">
    <location>
        <begin position="366"/>
        <end position="393"/>
    </location>
</feature>
<evidence type="ECO:0008006" key="5">
    <source>
        <dbReference type="Google" id="ProtNLM"/>
    </source>
</evidence>
<name>A0ABT9KMU9_9ACTN</name>
<keyword evidence="2" id="KW-1133">Transmembrane helix</keyword>
<dbReference type="Proteomes" id="UP001234880">
    <property type="component" value="Unassembled WGS sequence"/>
</dbReference>
<comment type="caution">
    <text evidence="3">The sequence shown here is derived from an EMBL/GenBank/DDBJ whole genome shotgun (WGS) entry which is preliminary data.</text>
</comment>